<evidence type="ECO:0000256" key="6">
    <source>
        <dbReference type="ARBA" id="ARBA00022692"/>
    </source>
</evidence>
<dbReference type="InterPro" id="IPR037066">
    <property type="entry name" value="Plug_dom_sf"/>
</dbReference>
<evidence type="ECO:0000256" key="14">
    <source>
        <dbReference type="ARBA" id="ARBA00023237"/>
    </source>
</evidence>
<keyword evidence="8" id="KW-0864">Zinc transport</keyword>
<evidence type="ECO:0000313" key="22">
    <source>
        <dbReference type="EMBL" id="KXU38630.1"/>
    </source>
</evidence>
<keyword evidence="4 17" id="KW-1134">Transmembrane beta strand</keyword>
<keyword evidence="9" id="KW-0406">Ion transport</keyword>
<evidence type="ECO:0000256" key="18">
    <source>
        <dbReference type="RuleBase" id="RU003357"/>
    </source>
</evidence>
<dbReference type="InterPro" id="IPR036942">
    <property type="entry name" value="Beta-barrel_TonB_sf"/>
</dbReference>
<keyword evidence="10 18" id="KW-0798">TonB box</keyword>
<dbReference type="CDD" id="cd01347">
    <property type="entry name" value="ligand_gated_channel"/>
    <property type="match status" value="1"/>
</dbReference>
<dbReference type="FunFam" id="2.170.130.10:FF:000001">
    <property type="entry name" value="Catecholate siderophore TonB-dependent receptor"/>
    <property type="match status" value="1"/>
</dbReference>
<evidence type="ECO:0000256" key="11">
    <source>
        <dbReference type="ARBA" id="ARBA00023112"/>
    </source>
</evidence>
<feature type="domain" description="TonB-dependent receptor plug" evidence="21">
    <location>
        <begin position="34"/>
        <end position="136"/>
    </location>
</feature>
<dbReference type="GO" id="GO:0015891">
    <property type="term" value="P:siderophore transport"/>
    <property type="evidence" value="ECO:0007669"/>
    <property type="project" value="InterPro"/>
</dbReference>
<dbReference type="PANTHER" id="PTHR32552:SF90">
    <property type="entry name" value="METAL-PSEUDOPALINE RECEPTOR CNTO"/>
    <property type="match status" value="1"/>
</dbReference>
<name>A0A139SVY8_9GAMM</name>
<dbReference type="Pfam" id="PF07715">
    <property type="entry name" value="Plug"/>
    <property type="match status" value="1"/>
</dbReference>
<keyword evidence="13" id="KW-0675">Receptor</keyword>
<feature type="compositionally biased region" description="Low complexity" evidence="19">
    <location>
        <begin position="20"/>
        <end position="31"/>
    </location>
</feature>
<evidence type="ECO:0000259" key="21">
    <source>
        <dbReference type="Pfam" id="PF07715"/>
    </source>
</evidence>
<dbReference type="EMBL" id="LSZO01000112">
    <property type="protein sequence ID" value="KXU38630.1"/>
    <property type="molecule type" value="Genomic_DNA"/>
</dbReference>
<dbReference type="GO" id="GO:0015344">
    <property type="term" value="F:siderophore uptake transmembrane transporter activity"/>
    <property type="evidence" value="ECO:0007669"/>
    <property type="project" value="TreeGrafter"/>
</dbReference>
<evidence type="ECO:0000256" key="3">
    <source>
        <dbReference type="ARBA" id="ARBA00022448"/>
    </source>
</evidence>
<evidence type="ECO:0000256" key="10">
    <source>
        <dbReference type="ARBA" id="ARBA00023077"/>
    </source>
</evidence>
<dbReference type="SUPFAM" id="SSF56935">
    <property type="entry name" value="Porins"/>
    <property type="match status" value="1"/>
</dbReference>
<evidence type="ECO:0000256" key="2">
    <source>
        <dbReference type="ARBA" id="ARBA00009810"/>
    </source>
</evidence>
<evidence type="ECO:0000256" key="13">
    <source>
        <dbReference type="ARBA" id="ARBA00023170"/>
    </source>
</evidence>
<evidence type="ECO:0000256" key="12">
    <source>
        <dbReference type="ARBA" id="ARBA00023136"/>
    </source>
</evidence>
<evidence type="ECO:0000256" key="15">
    <source>
        <dbReference type="ARBA" id="ARBA00056786"/>
    </source>
</evidence>
<dbReference type="GO" id="GO:0015675">
    <property type="term" value="P:nickel cation transport"/>
    <property type="evidence" value="ECO:0007669"/>
    <property type="project" value="UniProtKB-KW"/>
</dbReference>
<keyword evidence="5" id="KW-0533">Nickel</keyword>
<evidence type="ECO:0000256" key="5">
    <source>
        <dbReference type="ARBA" id="ARBA00022596"/>
    </source>
</evidence>
<keyword evidence="8" id="KW-0862">Zinc</keyword>
<dbReference type="GO" id="GO:0006829">
    <property type="term" value="P:zinc ion transport"/>
    <property type="evidence" value="ECO:0007669"/>
    <property type="project" value="UniProtKB-KW"/>
</dbReference>
<evidence type="ECO:0000256" key="16">
    <source>
        <dbReference type="ARBA" id="ARBA00072467"/>
    </source>
</evidence>
<dbReference type="Proteomes" id="UP000072660">
    <property type="component" value="Unassembled WGS sequence"/>
</dbReference>
<feature type="region of interest" description="Disordered" evidence="19">
    <location>
        <begin position="1"/>
        <end position="34"/>
    </location>
</feature>
<dbReference type="AlphaFoldDB" id="A0A139SVY8"/>
<dbReference type="InterPro" id="IPR010105">
    <property type="entry name" value="TonB_sidphr_rcpt"/>
</dbReference>
<comment type="subcellular location">
    <subcellularLocation>
        <location evidence="1 17">Cell outer membrane</location>
        <topology evidence="1 17">Multi-pass membrane protein</topology>
    </subcellularLocation>
</comment>
<dbReference type="PROSITE" id="PS52016">
    <property type="entry name" value="TONB_DEPENDENT_REC_3"/>
    <property type="match status" value="1"/>
</dbReference>
<feature type="domain" description="TonB-dependent receptor-like beta-barrel" evidence="20">
    <location>
        <begin position="209"/>
        <end position="649"/>
    </location>
</feature>
<keyword evidence="3 17" id="KW-0813">Transport</keyword>
<reference evidence="22 23" key="1">
    <citation type="submission" date="2016-02" db="EMBL/GenBank/DDBJ databases">
        <authorList>
            <person name="Wen L."/>
            <person name="He K."/>
            <person name="Yang H."/>
        </authorList>
    </citation>
    <scope>NUCLEOTIDE SEQUENCE [LARGE SCALE GENOMIC DNA]</scope>
    <source>
        <strain evidence="22 23">CV58</strain>
    </source>
</reference>
<comment type="function">
    <text evidence="15">Transports the metallophore pseudopaline, which is involved in the acquisition of nickel and zinc, and thus enables bacterial growth inside the host, where metal access is limited. Is probably involved in the import of pseudopaline-metal complexes.</text>
</comment>
<evidence type="ECO:0000259" key="20">
    <source>
        <dbReference type="Pfam" id="PF00593"/>
    </source>
</evidence>
<evidence type="ECO:0000256" key="7">
    <source>
        <dbReference type="ARBA" id="ARBA00022729"/>
    </source>
</evidence>
<dbReference type="GO" id="GO:0038023">
    <property type="term" value="F:signaling receptor activity"/>
    <property type="evidence" value="ECO:0007669"/>
    <property type="project" value="InterPro"/>
</dbReference>
<evidence type="ECO:0000256" key="19">
    <source>
        <dbReference type="SAM" id="MobiDB-lite"/>
    </source>
</evidence>
<keyword evidence="11" id="KW-0921">Nickel transport</keyword>
<gene>
    <name evidence="22" type="ORF">AXE65_00245</name>
</gene>
<organism evidence="22 23">
    <name type="scientific">Ventosimonas gracilis</name>
    <dbReference type="NCBI Taxonomy" id="1680762"/>
    <lineage>
        <taxon>Bacteria</taxon>
        <taxon>Pseudomonadati</taxon>
        <taxon>Pseudomonadota</taxon>
        <taxon>Gammaproteobacteria</taxon>
        <taxon>Pseudomonadales</taxon>
        <taxon>Ventosimonadaceae</taxon>
        <taxon>Ventosimonas</taxon>
    </lineage>
</organism>
<dbReference type="Gene3D" id="2.40.170.20">
    <property type="entry name" value="TonB-dependent receptor, beta-barrel domain"/>
    <property type="match status" value="1"/>
</dbReference>
<evidence type="ECO:0000256" key="1">
    <source>
        <dbReference type="ARBA" id="ARBA00004571"/>
    </source>
</evidence>
<evidence type="ECO:0000256" key="9">
    <source>
        <dbReference type="ARBA" id="ARBA00023065"/>
    </source>
</evidence>
<keyword evidence="7" id="KW-0732">Signal</keyword>
<dbReference type="InterPro" id="IPR039426">
    <property type="entry name" value="TonB-dep_rcpt-like"/>
</dbReference>
<dbReference type="Pfam" id="PF00593">
    <property type="entry name" value="TonB_dep_Rec_b-barrel"/>
    <property type="match status" value="1"/>
</dbReference>
<evidence type="ECO:0000256" key="8">
    <source>
        <dbReference type="ARBA" id="ARBA00022906"/>
    </source>
</evidence>
<sequence>MDISSTALEERANGPVQGYRATRSATATRTDTSIEEVPQSISVVPRQVIEDLGDSRIDRALDFAGGVGRQNDFGGMSNASFSVRGFTSGFSSGSLFRNGFSVNRGYYAADTATLERIEVLKGPTGGLFGRGDPGGVINMVSKRPQNETFNRLKFSAGRWDRYRVDWDSNAALTEDGQLLARVNLATETRKSFRDYVDMQRQMVAPAVTWHLTERTRLLLDSEFTRTDNVMDRGIPSVNGQLGGVKHSTFLGEPGDGKLRLTTSLLQLSLEHDFQPDWTARLAGQYLDSRIKGTVTDVLFSGPLFGTDTMSRRYNPNDMRHHSLIMHAEVFGKFHLAGMQHQLLAGIETENWRQDYYNHFSATNSDPSLPPSFPINIYNPIYGAARPATTPSYSKNQVKSYALNLQDQIDFNEHLSGLLGLRLENIKQQRSNPLNNDKAKQDKDVAVPRAGITYKLNHQVNLFAGIGTSFTPNNPNYNGQILKAEKGLGYEAGVKLDLLEGRLGATLATFHITKENVANPDPTNPGFSITVGEVRSQGIDAQVSGKIGDNFNLIAAYAFIDAKVTQDQRVGYKGSRLGGIPHHSGSVLGIWAFQEGLNVGASVNYVGQREFSTGIQAPYKGAGLPSYTTLDFLGSWEILPNVTAGIKLNNALNKKYYERSSSHNWITPGEPRNLNFNLLISF</sequence>
<accession>A0A139SVY8</accession>
<dbReference type="InterPro" id="IPR012910">
    <property type="entry name" value="Plug_dom"/>
</dbReference>
<keyword evidence="6 17" id="KW-0812">Transmembrane</keyword>
<dbReference type="InterPro" id="IPR000531">
    <property type="entry name" value="Beta-barrel_TonB"/>
</dbReference>
<evidence type="ECO:0000313" key="23">
    <source>
        <dbReference type="Proteomes" id="UP000072660"/>
    </source>
</evidence>
<dbReference type="FunFam" id="2.40.170.20:FF:000005">
    <property type="entry name" value="TonB-dependent siderophore receptor"/>
    <property type="match status" value="1"/>
</dbReference>
<protein>
    <recommendedName>
        <fullName evidence="16">Metal-pseudopaline receptor CntO</fullName>
    </recommendedName>
</protein>
<evidence type="ECO:0000256" key="17">
    <source>
        <dbReference type="PROSITE-ProRule" id="PRU01360"/>
    </source>
</evidence>
<dbReference type="GO" id="GO:0009279">
    <property type="term" value="C:cell outer membrane"/>
    <property type="evidence" value="ECO:0007669"/>
    <property type="project" value="UniProtKB-SubCell"/>
</dbReference>
<dbReference type="PANTHER" id="PTHR32552">
    <property type="entry name" value="FERRICHROME IRON RECEPTOR-RELATED"/>
    <property type="match status" value="1"/>
</dbReference>
<dbReference type="NCBIfam" id="TIGR01783">
    <property type="entry name" value="TonB-siderophor"/>
    <property type="match status" value="1"/>
</dbReference>
<evidence type="ECO:0000256" key="4">
    <source>
        <dbReference type="ARBA" id="ARBA00022452"/>
    </source>
</evidence>
<dbReference type="OrthoDB" id="127311at2"/>
<keyword evidence="23" id="KW-1185">Reference proteome</keyword>
<keyword evidence="12 17" id="KW-0472">Membrane</keyword>
<keyword evidence="14 17" id="KW-0998">Cell outer membrane</keyword>
<dbReference type="Gene3D" id="2.170.130.10">
    <property type="entry name" value="TonB-dependent receptor, plug domain"/>
    <property type="match status" value="1"/>
</dbReference>
<proteinExistence type="inferred from homology"/>
<comment type="caution">
    <text evidence="22">The sequence shown here is derived from an EMBL/GenBank/DDBJ whole genome shotgun (WGS) entry which is preliminary data.</text>
</comment>
<comment type="similarity">
    <text evidence="2 17 18">Belongs to the TonB-dependent receptor family.</text>
</comment>